<evidence type="ECO:0000313" key="2">
    <source>
        <dbReference type="EMBL" id="MDO1558437.1"/>
    </source>
</evidence>
<feature type="signal peptide" evidence="1">
    <location>
        <begin position="1"/>
        <end position="20"/>
    </location>
</feature>
<evidence type="ECO:0008006" key="4">
    <source>
        <dbReference type="Google" id="ProtNLM"/>
    </source>
</evidence>
<organism evidence="2 3">
    <name type="scientific">Peiella sedimenti</name>
    <dbReference type="NCBI Taxonomy" id="3061083"/>
    <lineage>
        <taxon>Bacteria</taxon>
        <taxon>Pseudomonadati</taxon>
        <taxon>Pseudomonadota</taxon>
        <taxon>Alphaproteobacteria</taxon>
        <taxon>Caulobacterales</taxon>
        <taxon>Caulobacteraceae</taxon>
        <taxon>Peiella</taxon>
    </lineage>
</organism>
<dbReference type="Proteomes" id="UP001169063">
    <property type="component" value="Unassembled WGS sequence"/>
</dbReference>
<evidence type="ECO:0000313" key="3">
    <source>
        <dbReference type="Proteomes" id="UP001169063"/>
    </source>
</evidence>
<evidence type="ECO:0000256" key="1">
    <source>
        <dbReference type="SAM" id="SignalP"/>
    </source>
</evidence>
<reference evidence="2" key="1">
    <citation type="submission" date="2023-07" db="EMBL/GenBank/DDBJ databases">
        <title>Brevundimonas soil sp. nov., isolated from the soil of chemical plant.</title>
        <authorList>
            <person name="Wu N."/>
        </authorList>
    </citation>
    <scope>NUCLEOTIDE SEQUENCE</scope>
    <source>
        <strain evidence="2">XZ-24</strain>
    </source>
</reference>
<comment type="caution">
    <text evidence="2">The sequence shown here is derived from an EMBL/GenBank/DDBJ whole genome shotgun (WGS) entry which is preliminary data.</text>
</comment>
<keyword evidence="3" id="KW-1185">Reference proteome</keyword>
<proteinExistence type="predicted"/>
<gene>
    <name evidence="2" type="ORF">Q0812_03225</name>
</gene>
<protein>
    <recommendedName>
        <fullName evidence="4">Glycine zipper family protein</fullName>
    </recommendedName>
</protein>
<accession>A0ABT8SIP8</accession>
<dbReference type="EMBL" id="JAUKTR010000001">
    <property type="protein sequence ID" value="MDO1558437.1"/>
    <property type="molecule type" value="Genomic_DNA"/>
</dbReference>
<dbReference type="RefSeq" id="WP_302108850.1">
    <property type="nucleotide sequence ID" value="NZ_JAUKTR010000001.1"/>
</dbReference>
<name>A0ABT8SIP8_9CAUL</name>
<feature type="chain" id="PRO_5045880848" description="Glycine zipper family protein" evidence="1">
    <location>
        <begin position="21"/>
        <end position="149"/>
    </location>
</feature>
<sequence>MKLRALAAGAALIALFGAEAATAQEAQVIRMGDTAMTCQQVATEANEISQMLGGAPEGGVFTSEQAISAATSVAMQGAIMSGAGRMLPGMGLVGNALGAAARRQREQEEARRETARTRWYYLNGLYAGRDCDSRLAQEAQAAPATPAAN</sequence>
<keyword evidence="1" id="KW-0732">Signal</keyword>